<evidence type="ECO:0000256" key="2">
    <source>
        <dbReference type="ARBA" id="ARBA00022475"/>
    </source>
</evidence>
<keyword evidence="10" id="KW-0479">Metal-binding</keyword>
<feature type="transmembrane region" description="Helical" evidence="10">
    <location>
        <begin position="54"/>
        <end position="73"/>
    </location>
</feature>
<keyword evidence="5 10" id="KW-0472">Membrane</keyword>
<evidence type="ECO:0000313" key="12">
    <source>
        <dbReference type="Proteomes" id="UP000271587"/>
    </source>
</evidence>
<accession>A0A3G6IYM0</accession>
<comment type="activity regulation">
    <text evidence="10">Na(+) is not transported, but it plays an essential structural role and its presence is essential for fluoride channel function.</text>
</comment>
<dbReference type="GO" id="GO:0140114">
    <property type="term" value="P:cellular detoxification of fluoride"/>
    <property type="evidence" value="ECO:0007669"/>
    <property type="project" value="UniProtKB-UniRule"/>
</dbReference>
<evidence type="ECO:0000256" key="5">
    <source>
        <dbReference type="ARBA" id="ARBA00023136"/>
    </source>
</evidence>
<evidence type="ECO:0000256" key="9">
    <source>
        <dbReference type="ARBA" id="ARBA00049940"/>
    </source>
</evidence>
<keyword evidence="12" id="KW-1185">Reference proteome</keyword>
<evidence type="ECO:0000313" key="11">
    <source>
        <dbReference type="EMBL" id="AZA10767.1"/>
    </source>
</evidence>
<comment type="subcellular location">
    <subcellularLocation>
        <location evidence="1 10">Cell membrane</location>
        <topology evidence="1 10">Multi-pass membrane protein</topology>
    </subcellularLocation>
</comment>
<feature type="transmembrane region" description="Helical" evidence="10">
    <location>
        <begin position="79"/>
        <end position="99"/>
    </location>
</feature>
<keyword evidence="4 10" id="KW-1133">Transmembrane helix</keyword>
<comment type="similarity">
    <text evidence="7 10">Belongs to the fluoride channel Fluc/FEX (TC 1.A.43) family.</text>
</comment>
<evidence type="ECO:0000256" key="1">
    <source>
        <dbReference type="ARBA" id="ARBA00004651"/>
    </source>
</evidence>
<comment type="function">
    <text evidence="9 10">Fluoride-specific ion channel. Important for reducing fluoride concentration in the cell, thus reducing its toxicity.</text>
</comment>
<evidence type="ECO:0000256" key="3">
    <source>
        <dbReference type="ARBA" id="ARBA00022692"/>
    </source>
</evidence>
<protein>
    <recommendedName>
        <fullName evidence="10">Fluoride-specific ion channel FluC</fullName>
    </recommendedName>
</protein>
<dbReference type="GO" id="GO:0046872">
    <property type="term" value="F:metal ion binding"/>
    <property type="evidence" value="ECO:0007669"/>
    <property type="project" value="UniProtKB-KW"/>
</dbReference>
<sequence>MRALNHPALPIALGAALGALTRYELSLLFEGAWMLLCINVIGSALMGVLSPPAWLGTGFLGGFTSFSTFTAVLLNASPWISLLYTAMTVFGCVGAWILGDTVRRRRL</sequence>
<dbReference type="InterPro" id="IPR003691">
    <property type="entry name" value="FluC"/>
</dbReference>
<feature type="binding site" evidence="10">
    <location>
        <position position="61"/>
    </location>
    <ligand>
        <name>Na(+)</name>
        <dbReference type="ChEBI" id="CHEBI:29101"/>
        <note>structural</note>
    </ligand>
</feature>
<evidence type="ECO:0000256" key="6">
    <source>
        <dbReference type="ARBA" id="ARBA00023303"/>
    </source>
</evidence>
<evidence type="ECO:0000256" key="4">
    <source>
        <dbReference type="ARBA" id="ARBA00022989"/>
    </source>
</evidence>
<evidence type="ECO:0000256" key="7">
    <source>
        <dbReference type="ARBA" id="ARBA00035120"/>
    </source>
</evidence>
<keyword evidence="10" id="KW-0915">Sodium</keyword>
<dbReference type="KEGG" id="cgk:CGERO_02210"/>
<feature type="binding site" evidence="10">
    <location>
        <position position="64"/>
    </location>
    <ligand>
        <name>Na(+)</name>
        <dbReference type="ChEBI" id="CHEBI:29101"/>
        <note>structural</note>
    </ligand>
</feature>
<keyword evidence="2 10" id="KW-1003">Cell membrane</keyword>
<name>A0A3G6IYM0_9CORY</name>
<keyword evidence="10" id="KW-0813">Transport</keyword>
<evidence type="ECO:0000256" key="10">
    <source>
        <dbReference type="HAMAP-Rule" id="MF_00454"/>
    </source>
</evidence>
<dbReference type="AlphaFoldDB" id="A0A3G6IYM0"/>
<proteinExistence type="inferred from homology"/>
<dbReference type="NCBIfam" id="NF001101">
    <property type="entry name" value="PRK00134.1"/>
    <property type="match status" value="1"/>
</dbReference>
<feature type="transmembrane region" description="Helical" evidence="10">
    <location>
        <begin position="31"/>
        <end position="49"/>
    </location>
</feature>
<gene>
    <name evidence="10" type="primary">fluC</name>
    <name evidence="10" type="synonym">crcB</name>
    <name evidence="11" type="ORF">CGERO_02210</name>
</gene>
<dbReference type="OrthoDB" id="4408652at2"/>
<keyword evidence="6 10" id="KW-0407">Ion channel</keyword>
<evidence type="ECO:0000256" key="8">
    <source>
        <dbReference type="ARBA" id="ARBA00035585"/>
    </source>
</evidence>
<dbReference type="EMBL" id="CP033897">
    <property type="protein sequence ID" value="AZA10767.1"/>
    <property type="molecule type" value="Genomic_DNA"/>
</dbReference>
<dbReference type="GO" id="GO:0005886">
    <property type="term" value="C:plasma membrane"/>
    <property type="evidence" value="ECO:0007669"/>
    <property type="project" value="UniProtKB-SubCell"/>
</dbReference>
<dbReference type="Pfam" id="PF02537">
    <property type="entry name" value="CRCB"/>
    <property type="match status" value="1"/>
</dbReference>
<organism evidence="11 12">
    <name type="scientific">Corynebacterium gerontici</name>
    <dbReference type="NCBI Taxonomy" id="2079234"/>
    <lineage>
        <taxon>Bacteria</taxon>
        <taxon>Bacillati</taxon>
        <taxon>Actinomycetota</taxon>
        <taxon>Actinomycetes</taxon>
        <taxon>Mycobacteriales</taxon>
        <taxon>Corynebacteriaceae</taxon>
        <taxon>Corynebacterium</taxon>
    </lineage>
</organism>
<dbReference type="GO" id="GO:0062054">
    <property type="term" value="F:fluoride channel activity"/>
    <property type="evidence" value="ECO:0007669"/>
    <property type="project" value="UniProtKB-UniRule"/>
</dbReference>
<dbReference type="Proteomes" id="UP000271587">
    <property type="component" value="Chromosome"/>
</dbReference>
<dbReference type="HAMAP" id="MF_00454">
    <property type="entry name" value="FluC"/>
    <property type="match status" value="1"/>
</dbReference>
<dbReference type="RefSeq" id="WP_123933261.1">
    <property type="nucleotide sequence ID" value="NZ_CP033897.1"/>
</dbReference>
<comment type="catalytic activity">
    <reaction evidence="8">
        <text>fluoride(in) = fluoride(out)</text>
        <dbReference type="Rhea" id="RHEA:76159"/>
        <dbReference type="ChEBI" id="CHEBI:17051"/>
    </reaction>
    <physiologicalReaction direction="left-to-right" evidence="8">
        <dbReference type="Rhea" id="RHEA:76160"/>
    </physiologicalReaction>
</comment>
<keyword evidence="10" id="KW-0406">Ion transport</keyword>
<reference evidence="11 12" key="1">
    <citation type="submission" date="2018-11" db="EMBL/GenBank/DDBJ databases">
        <authorList>
            <person name="Kleinhagauer T."/>
            <person name="Glaeser S.P."/>
            <person name="Spergser J."/>
            <person name="Ruckert C."/>
            <person name="Kaempfer P."/>
            <person name="Busse H.-J."/>
        </authorList>
    </citation>
    <scope>NUCLEOTIDE SEQUENCE [LARGE SCALE GENOMIC DNA]</scope>
    <source>
        <strain evidence="11 12">W8</strain>
    </source>
</reference>
<keyword evidence="3 10" id="KW-0812">Transmembrane</keyword>